<dbReference type="InterPro" id="IPR027417">
    <property type="entry name" value="P-loop_NTPase"/>
</dbReference>
<dbReference type="GO" id="GO:0015421">
    <property type="term" value="F:ABC-type oligopeptide transporter activity"/>
    <property type="evidence" value="ECO:0007669"/>
    <property type="project" value="TreeGrafter"/>
</dbReference>
<dbReference type="Pfam" id="PF00005">
    <property type="entry name" value="ABC_tran"/>
    <property type="match status" value="1"/>
</dbReference>
<dbReference type="PANTHER" id="PTHR43394">
    <property type="entry name" value="ATP-DEPENDENT PERMEASE MDL1, MITOCHONDRIAL"/>
    <property type="match status" value="1"/>
</dbReference>
<keyword evidence="10" id="KW-1185">Reference proteome</keyword>
<evidence type="ECO:0000256" key="4">
    <source>
        <dbReference type="ARBA" id="ARBA00022692"/>
    </source>
</evidence>
<evidence type="ECO:0000313" key="10">
    <source>
        <dbReference type="Proteomes" id="UP000190951"/>
    </source>
</evidence>
<keyword evidence="3" id="KW-1003">Cell membrane</keyword>
<evidence type="ECO:0000256" key="5">
    <source>
        <dbReference type="ARBA" id="ARBA00022741"/>
    </source>
</evidence>
<organism evidence="9 10">
    <name type="scientific">Clostridium felsineum</name>
    <dbReference type="NCBI Taxonomy" id="36839"/>
    <lineage>
        <taxon>Bacteria</taxon>
        <taxon>Bacillati</taxon>
        <taxon>Bacillota</taxon>
        <taxon>Clostridia</taxon>
        <taxon>Eubacteriales</taxon>
        <taxon>Clostridiaceae</taxon>
        <taxon>Clostridium</taxon>
    </lineage>
</organism>
<evidence type="ECO:0000256" key="6">
    <source>
        <dbReference type="ARBA" id="ARBA00022840"/>
    </source>
</evidence>
<dbReference type="PROSITE" id="PS50929">
    <property type="entry name" value="ABC_TM1F"/>
    <property type="match status" value="1"/>
</dbReference>
<dbReference type="PANTHER" id="PTHR43394:SF1">
    <property type="entry name" value="ATP-BINDING CASSETTE SUB-FAMILY B MEMBER 10, MITOCHONDRIAL"/>
    <property type="match status" value="1"/>
</dbReference>
<dbReference type="InterPro" id="IPR011527">
    <property type="entry name" value="ABC1_TM_dom"/>
</dbReference>
<dbReference type="Proteomes" id="UP000190951">
    <property type="component" value="Chromosome"/>
</dbReference>
<dbReference type="InterPro" id="IPR003439">
    <property type="entry name" value="ABC_transporter-like_ATP-bd"/>
</dbReference>
<dbReference type="SUPFAM" id="SSF52540">
    <property type="entry name" value="P-loop containing nucleoside triphosphate hydrolases"/>
    <property type="match status" value="1"/>
</dbReference>
<evidence type="ECO:0000256" key="7">
    <source>
        <dbReference type="ARBA" id="ARBA00022989"/>
    </source>
</evidence>
<dbReference type="InterPro" id="IPR039421">
    <property type="entry name" value="Type_1_exporter"/>
</dbReference>
<reference evidence="9 10" key="1">
    <citation type="submission" date="2022-04" db="EMBL/GenBank/DDBJ databases">
        <title>Genome sequence of C. roseum typestrain.</title>
        <authorList>
            <person name="Poehlein A."/>
            <person name="Schoch T."/>
            <person name="Duerre P."/>
            <person name="Daniel R."/>
        </authorList>
    </citation>
    <scope>NUCLEOTIDE SEQUENCE [LARGE SCALE GENOMIC DNA]</scope>
    <source>
        <strain evidence="9 10">DSM 7320</strain>
    </source>
</reference>
<evidence type="ECO:0000313" key="9">
    <source>
        <dbReference type="EMBL" id="URZ12848.1"/>
    </source>
</evidence>
<name>A0A1S8KYZ9_9CLOT</name>
<evidence type="ECO:0000256" key="1">
    <source>
        <dbReference type="ARBA" id="ARBA00004651"/>
    </source>
</evidence>
<proteinExistence type="predicted"/>
<dbReference type="SMART" id="SM00382">
    <property type="entry name" value="AAA"/>
    <property type="match status" value="1"/>
</dbReference>
<dbReference type="SUPFAM" id="SSF90123">
    <property type="entry name" value="ABC transporter transmembrane region"/>
    <property type="match status" value="1"/>
</dbReference>
<dbReference type="PROSITE" id="PS00211">
    <property type="entry name" value="ABC_TRANSPORTER_1"/>
    <property type="match status" value="1"/>
</dbReference>
<dbReference type="Gene3D" id="3.40.50.300">
    <property type="entry name" value="P-loop containing nucleotide triphosphate hydrolases"/>
    <property type="match status" value="1"/>
</dbReference>
<gene>
    <name evidence="9" type="primary">yheI</name>
    <name evidence="9" type="ORF">CROST_035930</name>
</gene>
<dbReference type="EC" id="3.6.3.-" evidence="9"/>
<keyword evidence="5" id="KW-0547">Nucleotide-binding</keyword>
<dbReference type="CDD" id="cd18541">
    <property type="entry name" value="ABC_6TM_TmrB_like"/>
    <property type="match status" value="1"/>
</dbReference>
<dbReference type="RefSeq" id="WP_077832271.1">
    <property type="nucleotide sequence ID" value="NZ_CP096983.1"/>
</dbReference>
<evidence type="ECO:0000256" key="8">
    <source>
        <dbReference type="ARBA" id="ARBA00023136"/>
    </source>
</evidence>
<keyword evidence="4" id="KW-0812">Transmembrane</keyword>
<accession>A0A1S8KYZ9</accession>
<keyword evidence="8" id="KW-0472">Membrane</keyword>
<dbReference type="EMBL" id="CP096983">
    <property type="protein sequence ID" value="URZ12848.1"/>
    <property type="molecule type" value="Genomic_DNA"/>
</dbReference>
<keyword evidence="9" id="KW-0378">Hydrolase</keyword>
<dbReference type="KEGG" id="crw:CROST_035930"/>
<keyword evidence="6 9" id="KW-0067">ATP-binding</keyword>
<dbReference type="STRING" id="84029.CROST_38770"/>
<protein>
    <submittedName>
        <fullName evidence="9">Multidrug resistance ABC transporter ATP-binding/permease protein YheI</fullName>
        <ecNumber evidence="9">3.6.3.-</ecNumber>
    </submittedName>
</protein>
<sequence>MGNSILLSFFKKNKFKYILGFIFVILSSYIQTLFPKVLGNTIDILKQNNFSILYVKKNILYIILIAIFTFAFTYIWRNLIIGTGRTLECHLREQLFDKFLELSPEFYNNEKTGNLIAYAINDISAVRMTFGPSIAMSINGLTVCISSIYSMIFSINLRLTLLCLAPIPFIIVIMFKISKLIRTRFTTVQESFGNISDKVNENISGIRVIKAYVEETKEVGNFEKLNDAMSNANLKMVRVSSALSPIIELCFSISFSLNLIIGGNMVLKNSVSLGDFVAFNTYLAMIMAPVLSIGRVLIVFQRGMASLKRLNKIFSTKRILLDGEKNITKSFCGNINIKGLNFTYKGTNKLALKNINLSIRKGEVIGIVGKTGSGKTTLANLLLKLYNVENSTIYFDNTDINDYNLSSIRNNIGCVLQDNFLFSSTIKNNITFFKNIYTDEEIINAAKMSLIYKTILSFENGFDTILGERGINLSGGQKQRLSLARALVKNPKILILDDALSAVDTVTETKIIENLQQFRHKKTLIIIAHRLSAVKNADKIIVLDKGEISEMGTHKELLEQGGLYYDIYKEQYENRE</sequence>
<dbReference type="FunFam" id="3.40.50.300:FF:000221">
    <property type="entry name" value="Multidrug ABC transporter ATP-binding protein"/>
    <property type="match status" value="1"/>
</dbReference>
<comment type="subcellular location">
    <subcellularLocation>
        <location evidence="1">Cell membrane</location>
        <topology evidence="1">Multi-pass membrane protein</topology>
    </subcellularLocation>
</comment>
<dbReference type="Gene3D" id="1.20.1560.10">
    <property type="entry name" value="ABC transporter type 1, transmembrane domain"/>
    <property type="match status" value="1"/>
</dbReference>
<dbReference type="InterPro" id="IPR036640">
    <property type="entry name" value="ABC1_TM_sf"/>
</dbReference>
<dbReference type="GO" id="GO:0016887">
    <property type="term" value="F:ATP hydrolysis activity"/>
    <property type="evidence" value="ECO:0007669"/>
    <property type="project" value="InterPro"/>
</dbReference>
<keyword evidence="2" id="KW-0813">Transport</keyword>
<dbReference type="GO" id="GO:0005886">
    <property type="term" value="C:plasma membrane"/>
    <property type="evidence" value="ECO:0007669"/>
    <property type="project" value="UniProtKB-SubCell"/>
</dbReference>
<keyword evidence="7" id="KW-1133">Transmembrane helix</keyword>
<evidence type="ECO:0000256" key="2">
    <source>
        <dbReference type="ARBA" id="ARBA00022448"/>
    </source>
</evidence>
<dbReference type="InterPro" id="IPR017871">
    <property type="entry name" value="ABC_transporter-like_CS"/>
</dbReference>
<dbReference type="Pfam" id="PF00664">
    <property type="entry name" value="ABC_membrane"/>
    <property type="match status" value="1"/>
</dbReference>
<dbReference type="AlphaFoldDB" id="A0A1S8KYZ9"/>
<evidence type="ECO:0000256" key="3">
    <source>
        <dbReference type="ARBA" id="ARBA00022475"/>
    </source>
</evidence>
<dbReference type="GO" id="GO:0005524">
    <property type="term" value="F:ATP binding"/>
    <property type="evidence" value="ECO:0007669"/>
    <property type="project" value="UniProtKB-KW"/>
</dbReference>
<dbReference type="PROSITE" id="PS50893">
    <property type="entry name" value="ABC_TRANSPORTER_2"/>
    <property type="match status" value="1"/>
</dbReference>
<dbReference type="InterPro" id="IPR003593">
    <property type="entry name" value="AAA+_ATPase"/>
</dbReference>